<evidence type="ECO:0000313" key="2">
    <source>
        <dbReference type="EMBL" id="KRX04135.1"/>
    </source>
</evidence>
<protein>
    <submittedName>
        <fullName evidence="2">Uncharacterized protein</fullName>
    </submittedName>
</protein>
<evidence type="ECO:0000256" key="1">
    <source>
        <dbReference type="SAM" id="MobiDB-lite"/>
    </source>
</evidence>
<comment type="caution">
    <text evidence="2">The sequence shown here is derived from an EMBL/GenBank/DDBJ whole genome shotgun (WGS) entry which is preliminary data.</text>
</comment>
<feature type="region of interest" description="Disordered" evidence="1">
    <location>
        <begin position="165"/>
        <end position="231"/>
    </location>
</feature>
<proteinExistence type="predicted"/>
<sequence>MALKSQLISPKNNQISKQNSLKLEEKTIKSPSNDEQSPNQIISSLQKHYYQKYEKIFDKKKNSKNNLFHNQTLPNLKYKKILNSDLQKQINTQELASQFHYTSQNQSVRKYYNFKEIIEHPKRKALYDIKQQREQKIQNLDKSKKNIYFGLNNVMKDIEKVQKSSHKLKDQIDEQDQEQIVSQIHDKSKQNKGNDSPLSGLLNSQINDKNNAKSKENNNASNLQKSNKQNSLLQSKNNESKWNQLVQENDDSISLRQPEETSNRLNVQHDKNSQNNLKMGLQIEETDQINPQQNQNPEKQQSTLMINYNDVAFDAEMNSNLIPNLISQQHLKNQMQNQNSVNQTSNSNILTHIKRIDKSNQQETTNDGLEEGIQINDIKAQLNLNYHKLEQQQQPLPDGISINYRSNSKKISHQKIDVYQVHEIMEEDVQTNYQKYQQKQNQ</sequence>
<feature type="compositionally biased region" description="Basic and acidic residues" evidence="1">
    <location>
        <begin position="257"/>
        <end position="272"/>
    </location>
</feature>
<name>A0A0V0QPX7_PSEPJ</name>
<dbReference type="InParanoid" id="A0A0V0QPX7"/>
<organism evidence="2 3">
    <name type="scientific">Pseudocohnilembus persalinus</name>
    <name type="common">Ciliate</name>
    <dbReference type="NCBI Taxonomy" id="266149"/>
    <lineage>
        <taxon>Eukaryota</taxon>
        <taxon>Sar</taxon>
        <taxon>Alveolata</taxon>
        <taxon>Ciliophora</taxon>
        <taxon>Intramacronucleata</taxon>
        <taxon>Oligohymenophorea</taxon>
        <taxon>Scuticociliatia</taxon>
        <taxon>Philasterida</taxon>
        <taxon>Pseudocohnilembidae</taxon>
        <taxon>Pseudocohnilembus</taxon>
    </lineage>
</organism>
<feature type="compositionally biased region" description="Polar residues" evidence="1">
    <location>
        <begin position="191"/>
        <end position="206"/>
    </location>
</feature>
<keyword evidence="3" id="KW-1185">Reference proteome</keyword>
<dbReference type="EMBL" id="LDAU01000121">
    <property type="protein sequence ID" value="KRX04135.1"/>
    <property type="molecule type" value="Genomic_DNA"/>
</dbReference>
<evidence type="ECO:0000313" key="3">
    <source>
        <dbReference type="Proteomes" id="UP000054937"/>
    </source>
</evidence>
<feature type="region of interest" description="Disordered" evidence="1">
    <location>
        <begin position="251"/>
        <end position="274"/>
    </location>
</feature>
<gene>
    <name evidence="2" type="ORF">PPERSA_08350</name>
</gene>
<dbReference type="Proteomes" id="UP000054937">
    <property type="component" value="Unassembled WGS sequence"/>
</dbReference>
<dbReference type="AlphaFoldDB" id="A0A0V0QPX7"/>
<accession>A0A0V0QPX7</accession>
<reference evidence="2 3" key="1">
    <citation type="journal article" date="2015" name="Sci. Rep.">
        <title>Genome of the facultative scuticociliatosis pathogen Pseudocohnilembus persalinus provides insight into its virulence through horizontal gene transfer.</title>
        <authorList>
            <person name="Xiong J."/>
            <person name="Wang G."/>
            <person name="Cheng J."/>
            <person name="Tian M."/>
            <person name="Pan X."/>
            <person name="Warren A."/>
            <person name="Jiang C."/>
            <person name="Yuan D."/>
            <person name="Miao W."/>
        </authorList>
    </citation>
    <scope>NUCLEOTIDE SEQUENCE [LARGE SCALE GENOMIC DNA]</scope>
    <source>
        <strain evidence="2">36N120E</strain>
    </source>
</reference>